<dbReference type="Gene3D" id="3.40.50.280">
    <property type="entry name" value="Cobalamin-binding domain"/>
    <property type="match status" value="1"/>
</dbReference>
<proteinExistence type="predicted"/>
<accession>A0A1Y2T8F5</accession>
<dbReference type="Gene3D" id="3.20.20.240">
    <property type="entry name" value="Methylmalonyl-CoA mutase"/>
    <property type="match status" value="1"/>
</dbReference>
<comment type="caution">
    <text evidence="2">The sequence shown here is derived from an EMBL/GenBank/DDBJ whole genome shotgun (WGS) entry which is preliminary data.</text>
</comment>
<organism evidence="2 3">
    <name type="scientific">Symbiobacterium thermophilum</name>
    <dbReference type="NCBI Taxonomy" id="2734"/>
    <lineage>
        <taxon>Bacteria</taxon>
        <taxon>Bacillati</taxon>
        <taxon>Bacillota</taxon>
        <taxon>Clostridia</taxon>
        <taxon>Eubacteriales</taxon>
        <taxon>Symbiobacteriaceae</taxon>
        <taxon>Symbiobacterium</taxon>
    </lineage>
</organism>
<dbReference type="InterPro" id="IPR036724">
    <property type="entry name" value="Cobalamin-bd_sf"/>
</dbReference>
<dbReference type="SUPFAM" id="SSF52242">
    <property type="entry name" value="Cobalamin (vitamin B12)-binding domain"/>
    <property type="match status" value="1"/>
</dbReference>
<dbReference type="InterPro" id="IPR006158">
    <property type="entry name" value="Cobalamin-bd"/>
</dbReference>
<gene>
    <name evidence="2" type="ORF">A6D92_05800</name>
</gene>
<evidence type="ECO:0000313" key="3">
    <source>
        <dbReference type="Proteomes" id="UP000194267"/>
    </source>
</evidence>
<dbReference type="PROSITE" id="PS51332">
    <property type="entry name" value="B12_BINDING"/>
    <property type="match status" value="1"/>
</dbReference>
<reference evidence="3" key="1">
    <citation type="submission" date="2016-04" db="EMBL/GenBank/DDBJ databases">
        <authorList>
            <person name="Antunes L.P."/>
            <person name="Martins L.F."/>
            <person name="Pereira R.V."/>
            <person name="Thomas A.M."/>
            <person name="Barbosa D."/>
            <person name="Nascimento L."/>
            <person name="Silva G.M."/>
            <person name="Condomitti G.W."/>
            <person name="Digiampietri L.A."/>
            <person name="Lombardi K.C."/>
            <person name="Ramos P.L."/>
            <person name="Quaggio R.B."/>
            <person name="Oliveira J.C."/>
            <person name="Pascon R.C."/>
            <person name="Cruz J.B."/>
            <person name="Silva A.M."/>
            <person name="Setubal J.C."/>
        </authorList>
    </citation>
    <scope>NUCLEOTIDE SEQUENCE [LARGE SCALE GENOMIC DNA]</scope>
</reference>
<dbReference type="Proteomes" id="UP000194267">
    <property type="component" value="Unassembled WGS sequence"/>
</dbReference>
<feature type="non-terminal residue" evidence="2">
    <location>
        <position position="360"/>
    </location>
</feature>
<feature type="domain" description="B12-binding" evidence="1">
    <location>
        <begin position="1"/>
        <end position="127"/>
    </location>
</feature>
<sequence>MIGAAIGDDVHVGGVVRFLQMAEQLGYEVRCLGPAVSVERLLEEVAAYDPEIVAVGYRLTPESGRAVLAHLARAAREQGQAGRRWVLGATDPVAEHGRALGFFEAVFGGSADWQDVVDYLRGAPTRKAGGIPPQTLVERILWKRPFPLLRHHFGQPTVEATVEGIRRISEAGVLDVISLGTDQNAQEHFFRPEEMDPREHGAGGVPVRTPDDLRALYAASRTGNYPLMRCYSGTRDQLAWAEMLHETIHNAWAAVPLFWYSQLDGRSQRTLLESIPEVQAVFRWHAERGIPVESNESHHWSLRDAPDVVAVAAAYIAAYNAKQAGVTDYVQQLMWNNPPLTSPAMDLAKMLAKLELVESL</sequence>
<dbReference type="EMBL" id="LWLV01000386">
    <property type="protein sequence ID" value="OTA41543.1"/>
    <property type="molecule type" value="Genomic_DNA"/>
</dbReference>
<evidence type="ECO:0000259" key="1">
    <source>
        <dbReference type="PROSITE" id="PS51332"/>
    </source>
</evidence>
<dbReference type="AlphaFoldDB" id="A0A1Y2T8F5"/>
<name>A0A1Y2T8F5_SYMTR</name>
<dbReference type="GO" id="GO:0031419">
    <property type="term" value="F:cobalamin binding"/>
    <property type="evidence" value="ECO:0007669"/>
    <property type="project" value="InterPro"/>
</dbReference>
<evidence type="ECO:0000313" key="2">
    <source>
        <dbReference type="EMBL" id="OTA41543.1"/>
    </source>
</evidence>
<dbReference type="GO" id="GO:0046872">
    <property type="term" value="F:metal ion binding"/>
    <property type="evidence" value="ECO:0007669"/>
    <property type="project" value="InterPro"/>
</dbReference>
<protein>
    <submittedName>
        <fullName evidence="2">Methionine synthase</fullName>
    </submittedName>
</protein>